<dbReference type="InterPro" id="IPR051774">
    <property type="entry name" value="Sperm-specific_class_P"/>
</dbReference>
<dbReference type="InterPro" id="IPR008962">
    <property type="entry name" value="PapD-like_sf"/>
</dbReference>
<dbReference type="PROSITE" id="PS50202">
    <property type="entry name" value="MSP"/>
    <property type="match status" value="1"/>
</dbReference>
<feature type="domain" description="MSP" evidence="2">
    <location>
        <begin position="1"/>
        <end position="120"/>
    </location>
</feature>
<dbReference type="PANTHER" id="PTHR22947">
    <property type="entry name" value="MAJOR SPERM PROTEIN"/>
    <property type="match status" value="1"/>
</dbReference>
<reference evidence="3 4" key="1">
    <citation type="journal article" date="2003" name="PLoS Biol.">
        <title>The genome sequence of Caenorhabditis briggsae: a platform for comparative genomics.</title>
        <authorList>
            <person name="Stein L.D."/>
            <person name="Bao Z."/>
            <person name="Blasiar D."/>
            <person name="Blumenthal T."/>
            <person name="Brent M.R."/>
            <person name="Chen N."/>
            <person name="Chinwalla A."/>
            <person name="Clarke L."/>
            <person name="Clee C."/>
            <person name="Coghlan A."/>
            <person name="Coulson A."/>
            <person name="D'Eustachio P."/>
            <person name="Fitch D.H."/>
            <person name="Fulton L.A."/>
            <person name="Fulton R.E."/>
            <person name="Griffiths-Jones S."/>
            <person name="Harris T.W."/>
            <person name="Hillier L.W."/>
            <person name="Kamath R."/>
            <person name="Kuwabara P.E."/>
            <person name="Mardis E.R."/>
            <person name="Marra M.A."/>
            <person name="Miner T.L."/>
            <person name="Minx P."/>
            <person name="Mullikin J.C."/>
            <person name="Plumb R.W."/>
            <person name="Rogers J."/>
            <person name="Schein J.E."/>
            <person name="Sohrmann M."/>
            <person name="Spieth J."/>
            <person name="Stajich J.E."/>
            <person name="Wei C."/>
            <person name="Willey D."/>
            <person name="Wilson R.K."/>
            <person name="Durbin R."/>
            <person name="Waterston R.H."/>
        </authorList>
    </citation>
    <scope>NUCLEOTIDE SEQUENCE [LARGE SCALE GENOMIC DNA]</scope>
    <source>
        <strain evidence="3 4">AF16</strain>
    </source>
</reference>
<dbReference type="CTD" id="8589918"/>
<dbReference type="InterPro" id="IPR000535">
    <property type="entry name" value="MSP_dom"/>
</dbReference>
<dbReference type="EMBL" id="HE601005">
    <property type="protein sequence ID" value="CAP20550.2"/>
    <property type="molecule type" value="Genomic_DNA"/>
</dbReference>
<comment type="function">
    <text evidence="1">Central component in molecular interactions underlying sperm crawling. Forms an extensive filament system that extends from sperm villipoda, along the leading edge of the pseudopod.</text>
</comment>
<dbReference type="PANTHER" id="PTHR22947:SF6">
    <property type="entry name" value="MAJOR SPERM PROTEIN"/>
    <property type="match status" value="1"/>
</dbReference>
<evidence type="ECO:0000256" key="1">
    <source>
        <dbReference type="RuleBase" id="RU003425"/>
    </source>
</evidence>
<dbReference type="OMA" id="HYIESES"/>
<accession>A8WJA7</accession>
<dbReference type="GeneID" id="8589918"/>
<dbReference type="HOGENOM" id="CLU_2186349_0_0_1"/>
<dbReference type="RefSeq" id="XP_045091164.1">
    <property type="nucleotide sequence ID" value="XM_045240831.1"/>
</dbReference>
<dbReference type="Gene3D" id="2.60.40.10">
    <property type="entry name" value="Immunoglobulins"/>
    <property type="match status" value="1"/>
</dbReference>
<dbReference type="InterPro" id="IPR013783">
    <property type="entry name" value="Ig-like_fold"/>
</dbReference>
<keyword evidence="1" id="KW-0206">Cytoskeleton</keyword>
<dbReference type="SUPFAM" id="SSF49354">
    <property type="entry name" value="PapD-like"/>
    <property type="match status" value="1"/>
</dbReference>
<proteinExistence type="predicted"/>
<evidence type="ECO:0000313" key="3">
    <source>
        <dbReference type="EMBL" id="CAP20550.2"/>
    </source>
</evidence>
<dbReference type="eggNOG" id="ENOG502RAIM">
    <property type="taxonomic scope" value="Eukaryota"/>
</dbReference>
<evidence type="ECO:0000259" key="2">
    <source>
        <dbReference type="PROSITE" id="PS50202"/>
    </source>
</evidence>
<dbReference type="AlphaFoldDB" id="A8WJA7"/>
<reference evidence="3 4" key="2">
    <citation type="journal article" date="2011" name="PLoS Genet.">
        <title>Caenorhabditis briggsae recombinant inbred line genotypes reveal inter-strain incompatibility and the evolution of recombination.</title>
        <authorList>
            <person name="Ross J.A."/>
            <person name="Koboldt D.C."/>
            <person name="Staisch J.E."/>
            <person name="Chamberlin H.M."/>
            <person name="Gupta B.P."/>
            <person name="Miller R.D."/>
            <person name="Baird S.E."/>
            <person name="Haag E.S."/>
        </authorList>
    </citation>
    <scope>NUCLEOTIDE SEQUENCE [LARGE SCALE GENOMIC DNA]</scope>
    <source>
        <strain evidence="3 4">AF16</strain>
    </source>
</reference>
<dbReference type="Proteomes" id="UP000008549">
    <property type="component" value="Unassembled WGS sequence"/>
</dbReference>
<name>A8WJA7_CAEBR</name>
<dbReference type="KEGG" id="cbr:CBG_23791"/>
<gene>
    <name evidence="3 5" type="ORF">CBG23791</name>
    <name evidence="3" type="ORF">CBG_23791</name>
</gene>
<dbReference type="WormBase" id="CBG23791">
    <property type="protein sequence ID" value="CBP12597"/>
    <property type="gene ID" value="WBGene00042053"/>
</dbReference>
<sequence length="120" mass="13190">MSLTFNTTSLRWVAPEGQAIVKISNATQQRFAIKIKTTNVDVYKTTPNTDFINPGFTLNLVVCRGKAPMKEDKLAINYIEVSGNAQRHGKRVNGLQPGVKPNVYMITMKCEETPPAPGAP</sequence>
<keyword evidence="4" id="KW-1185">Reference proteome</keyword>
<organism evidence="3 4">
    <name type="scientific">Caenorhabditis briggsae</name>
    <dbReference type="NCBI Taxonomy" id="6238"/>
    <lineage>
        <taxon>Eukaryota</taxon>
        <taxon>Metazoa</taxon>
        <taxon>Ecdysozoa</taxon>
        <taxon>Nematoda</taxon>
        <taxon>Chromadorea</taxon>
        <taxon>Rhabditida</taxon>
        <taxon>Rhabditina</taxon>
        <taxon>Rhabditomorpha</taxon>
        <taxon>Rhabditoidea</taxon>
        <taxon>Rhabditidae</taxon>
        <taxon>Peloderinae</taxon>
        <taxon>Caenorhabditis</taxon>
    </lineage>
</organism>
<evidence type="ECO:0000313" key="5">
    <source>
        <dbReference type="WormBase" id="CBG23791"/>
    </source>
</evidence>
<dbReference type="STRING" id="6238.A8WJA7"/>
<dbReference type="Pfam" id="PF00635">
    <property type="entry name" value="Motile_Sperm"/>
    <property type="match status" value="1"/>
</dbReference>
<protein>
    <recommendedName>
        <fullName evidence="1">Major sperm protein</fullName>
    </recommendedName>
</protein>
<evidence type="ECO:0000313" key="4">
    <source>
        <dbReference type="Proteomes" id="UP000008549"/>
    </source>
</evidence>
<keyword evidence="1" id="KW-0963">Cytoplasm</keyword>